<keyword evidence="4" id="KW-1185">Reference proteome</keyword>
<sequence length="246" mass="27193">MIENVRSFLRSHQRDLWPQREEGLRTSIRVFLGPMSSVSMVLQFHGRPHIPSSLDFANIPSIISSAERRGTDPSTSRVGQIVPILLIVGLAIAFVFTLARIVMGWPGFPFRCRIRSASTNITGYVSRVVRSSADIIPSFVGPGVSRRNTLSASSQTPILPLHRLSRESPLPTDPERPPTGIPALPPRVYDPREPQHPHSHFLGSHNAFQAHNASQHSFAPSETPTYQSAWSDCPTLVPNLAAGRRF</sequence>
<keyword evidence="2" id="KW-0472">Membrane</keyword>
<dbReference type="AlphaFoldDB" id="A0A8H6Y5L6"/>
<feature type="transmembrane region" description="Helical" evidence="2">
    <location>
        <begin position="81"/>
        <end position="103"/>
    </location>
</feature>
<comment type="caution">
    <text evidence="3">The sequence shown here is derived from an EMBL/GenBank/DDBJ whole genome shotgun (WGS) entry which is preliminary data.</text>
</comment>
<feature type="region of interest" description="Disordered" evidence="1">
    <location>
        <begin position="146"/>
        <end position="182"/>
    </location>
</feature>
<dbReference type="EMBL" id="JACAZH010000011">
    <property type="protein sequence ID" value="KAF7354648.1"/>
    <property type="molecule type" value="Genomic_DNA"/>
</dbReference>
<evidence type="ECO:0000256" key="2">
    <source>
        <dbReference type="SAM" id="Phobius"/>
    </source>
</evidence>
<dbReference type="Proteomes" id="UP000623467">
    <property type="component" value="Unassembled WGS sequence"/>
</dbReference>
<keyword evidence="2" id="KW-1133">Transmembrane helix</keyword>
<reference evidence="3" key="1">
    <citation type="submission" date="2020-05" db="EMBL/GenBank/DDBJ databases">
        <title>Mycena genomes resolve the evolution of fungal bioluminescence.</title>
        <authorList>
            <person name="Tsai I.J."/>
        </authorList>
    </citation>
    <scope>NUCLEOTIDE SEQUENCE</scope>
    <source>
        <strain evidence="3">160909Yilan</strain>
    </source>
</reference>
<proteinExistence type="predicted"/>
<dbReference type="OrthoDB" id="3059009at2759"/>
<organism evidence="3 4">
    <name type="scientific">Mycena sanguinolenta</name>
    <dbReference type="NCBI Taxonomy" id="230812"/>
    <lineage>
        <taxon>Eukaryota</taxon>
        <taxon>Fungi</taxon>
        <taxon>Dikarya</taxon>
        <taxon>Basidiomycota</taxon>
        <taxon>Agaricomycotina</taxon>
        <taxon>Agaricomycetes</taxon>
        <taxon>Agaricomycetidae</taxon>
        <taxon>Agaricales</taxon>
        <taxon>Marasmiineae</taxon>
        <taxon>Mycenaceae</taxon>
        <taxon>Mycena</taxon>
    </lineage>
</organism>
<protein>
    <submittedName>
        <fullName evidence="3">Uncharacterized protein</fullName>
    </submittedName>
</protein>
<keyword evidence="2" id="KW-0812">Transmembrane</keyword>
<name>A0A8H6Y5L6_9AGAR</name>
<feature type="compositionally biased region" description="Polar residues" evidence="1">
    <location>
        <begin position="146"/>
        <end position="157"/>
    </location>
</feature>
<evidence type="ECO:0000256" key="1">
    <source>
        <dbReference type="SAM" id="MobiDB-lite"/>
    </source>
</evidence>
<evidence type="ECO:0000313" key="4">
    <source>
        <dbReference type="Proteomes" id="UP000623467"/>
    </source>
</evidence>
<accession>A0A8H6Y5L6</accession>
<evidence type="ECO:0000313" key="3">
    <source>
        <dbReference type="EMBL" id="KAF7354648.1"/>
    </source>
</evidence>
<gene>
    <name evidence="3" type="ORF">MSAN_01378400</name>
</gene>